<dbReference type="InterPro" id="IPR006119">
    <property type="entry name" value="Resolv_N"/>
</dbReference>
<dbReference type="InterPro" id="IPR036162">
    <property type="entry name" value="Resolvase-like_N_sf"/>
</dbReference>
<dbReference type="SMART" id="SM00857">
    <property type="entry name" value="Resolvase"/>
    <property type="match status" value="1"/>
</dbReference>
<keyword evidence="3" id="KW-0233">DNA recombination</keyword>
<organism evidence="7">
    <name type="scientific">[Clostridium] nexile</name>
    <dbReference type="NCBI Taxonomy" id="29361"/>
    <lineage>
        <taxon>Bacteria</taxon>
        <taxon>Bacillati</taxon>
        <taxon>Bacillota</taxon>
        <taxon>Clostridia</taxon>
        <taxon>Lachnospirales</taxon>
        <taxon>Lachnospiraceae</taxon>
        <taxon>Tyzzerella</taxon>
    </lineage>
</organism>
<evidence type="ECO:0000256" key="2">
    <source>
        <dbReference type="ARBA" id="ARBA00023125"/>
    </source>
</evidence>
<feature type="active site" description="O-(5'-phospho-DNA)-serine intermediate" evidence="4 5">
    <location>
        <position position="9"/>
    </location>
</feature>
<dbReference type="SUPFAM" id="SSF53041">
    <property type="entry name" value="Resolvase-like"/>
    <property type="match status" value="1"/>
</dbReference>
<proteinExistence type="predicted"/>
<keyword evidence="2" id="KW-0238">DNA-binding</keyword>
<dbReference type="GO" id="GO:0000150">
    <property type="term" value="F:DNA strand exchange activity"/>
    <property type="evidence" value="ECO:0007669"/>
    <property type="project" value="InterPro"/>
</dbReference>
<keyword evidence="1" id="KW-0229">DNA integration</keyword>
<dbReference type="PROSITE" id="PS51736">
    <property type="entry name" value="RECOMBINASES_3"/>
    <property type="match status" value="1"/>
</dbReference>
<feature type="domain" description="Resolvase/invertase-type recombinase catalytic" evidence="6">
    <location>
        <begin position="1"/>
        <end position="90"/>
    </location>
</feature>
<gene>
    <name evidence="7" type="primary">bin3</name>
    <name evidence="7" type="ORF">CNLFYP112_00523</name>
</gene>
<dbReference type="InterPro" id="IPR006118">
    <property type="entry name" value="Recombinase_CS"/>
</dbReference>
<evidence type="ECO:0000256" key="5">
    <source>
        <dbReference type="PROSITE-ProRule" id="PRU10137"/>
    </source>
</evidence>
<accession>A0A6N2VRZ6</accession>
<dbReference type="GO" id="GO:0015074">
    <property type="term" value="P:DNA integration"/>
    <property type="evidence" value="ECO:0007669"/>
    <property type="project" value="UniProtKB-KW"/>
</dbReference>
<evidence type="ECO:0000256" key="4">
    <source>
        <dbReference type="PIRSR" id="PIRSR606118-50"/>
    </source>
</evidence>
<evidence type="ECO:0000256" key="1">
    <source>
        <dbReference type="ARBA" id="ARBA00022908"/>
    </source>
</evidence>
<dbReference type="CDD" id="cd03768">
    <property type="entry name" value="SR_ResInv"/>
    <property type="match status" value="1"/>
</dbReference>
<sequence length="90" mass="10854">MDYGYVRVSSVSQNPDRQIREMLKRGIKKTHIYVEQCSGKTCNRPQFMKLLKKVKKGDTIFFTSFDRLGRNYRETLEMWNMLTKKNKWIL</sequence>
<dbReference type="InterPro" id="IPR050639">
    <property type="entry name" value="SSR_resolvase"/>
</dbReference>
<evidence type="ECO:0000256" key="3">
    <source>
        <dbReference type="ARBA" id="ARBA00023172"/>
    </source>
</evidence>
<dbReference type="Pfam" id="PF00239">
    <property type="entry name" value="Resolvase"/>
    <property type="match status" value="1"/>
</dbReference>
<protein>
    <submittedName>
        <fullName evidence="7">Transposon Tn552 DNA-invertase bin3</fullName>
    </submittedName>
</protein>
<dbReference type="GO" id="GO:0003677">
    <property type="term" value="F:DNA binding"/>
    <property type="evidence" value="ECO:0007669"/>
    <property type="project" value="UniProtKB-KW"/>
</dbReference>
<dbReference type="Gene3D" id="3.40.50.1390">
    <property type="entry name" value="Resolvase, N-terminal catalytic domain"/>
    <property type="match status" value="1"/>
</dbReference>
<reference evidence="7" key="1">
    <citation type="submission" date="2019-11" db="EMBL/GenBank/DDBJ databases">
        <authorList>
            <person name="Feng L."/>
        </authorList>
    </citation>
    <scope>NUCLEOTIDE SEQUENCE</scope>
    <source>
        <strain evidence="7">CnexileLFYP112</strain>
    </source>
</reference>
<dbReference type="PROSITE" id="PS00397">
    <property type="entry name" value="RECOMBINASES_1"/>
    <property type="match status" value="1"/>
</dbReference>
<evidence type="ECO:0000313" key="7">
    <source>
        <dbReference type="EMBL" id="VYT32730.1"/>
    </source>
</evidence>
<name>A0A6N2VRZ6_9FIRM</name>
<evidence type="ECO:0000259" key="6">
    <source>
        <dbReference type="PROSITE" id="PS51736"/>
    </source>
</evidence>
<dbReference type="EMBL" id="CACRTG010000034">
    <property type="protein sequence ID" value="VYT32730.1"/>
    <property type="molecule type" value="Genomic_DNA"/>
</dbReference>
<dbReference type="PANTHER" id="PTHR30461">
    <property type="entry name" value="DNA-INVERTASE FROM LAMBDOID PROPHAGE"/>
    <property type="match status" value="1"/>
</dbReference>
<dbReference type="PANTHER" id="PTHR30461:SF2">
    <property type="entry name" value="SERINE RECOMBINASE PINE-RELATED"/>
    <property type="match status" value="1"/>
</dbReference>
<dbReference type="AlphaFoldDB" id="A0A6N2VRZ6"/>